<dbReference type="AlphaFoldDB" id="A0A8H3FT51"/>
<protein>
    <recommendedName>
        <fullName evidence="5">Ribosomal protein s17</fullName>
    </recommendedName>
</protein>
<feature type="compositionally biased region" description="Low complexity" evidence="1">
    <location>
        <begin position="296"/>
        <end position="327"/>
    </location>
</feature>
<evidence type="ECO:0000313" key="3">
    <source>
        <dbReference type="EMBL" id="CAF9927343.1"/>
    </source>
</evidence>
<feature type="region of interest" description="Disordered" evidence="1">
    <location>
        <begin position="275"/>
        <end position="360"/>
    </location>
</feature>
<feature type="chain" id="PRO_5034080244" description="Ribosomal protein s17" evidence="2">
    <location>
        <begin position="22"/>
        <end position="360"/>
    </location>
</feature>
<accession>A0A8H3FT51</accession>
<evidence type="ECO:0000256" key="2">
    <source>
        <dbReference type="SAM" id="SignalP"/>
    </source>
</evidence>
<gene>
    <name evidence="3" type="ORF">GOMPHAMPRED_004369</name>
</gene>
<keyword evidence="2" id="KW-0732">Signal</keyword>
<proteinExistence type="predicted"/>
<sequence>MQYKTLVSALLMGLTVSGVAAEAKHGSRGAHGRAPKVAQQPTAVGTASAADASPTAGSGSSSGGETLELNPSLVQTGSESNGIVASASEAGQAASATDSANFINFCAGKTLTNGLQNIAGSCNGIVMGDIPAKTNMVSTVITFPQNGQTIAANQTFNFSSTTTNMIFGAFTNAKTTYYSAPQQLDPSTGNIIGHLHFTVQAMSDANTVTPLDPTVFAFFKGVNDAGDGKGDLQAIVTGGLGPGNYRVCTMTSSSNHQPVIMPVAQRGPQDDCIRFTAAAGGDSTGTGSGSTGTGSTGTSSASSVASAPAATSSAASTATGTAGSGTAPPKNAGGASCDGGKKRRGGKKGKKAVRATEFEA</sequence>
<evidence type="ECO:0000256" key="1">
    <source>
        <dbReference type="SAM" id="MobiDB-lite"/>
    </source>
</evidence>
<feature type="signal peptide" evidence="2">
    <location>
        <begin position="1"/>
        <end position="21"/>
    </location>
</feature>
<dbReference type="OrthoDB" id="2336871at2759"/>
<feature type="compositionally biased region" description="Basic residues" evidence="1">
    <location>
        <begin position="341"/>
        <end position="353"/>
    </location>
</feature>
<name>A0A8H3FT51_9LECA</name>
<organism evidence="3 4">
    <name type="scientific">Gomphillus americanus</name>
    <dbReference type="NCBI Taxonomy" id="1940652"/>
    <lineage>
        <taxon>Eukaryota</taxon>
        <taxon>Fungi</taxon>
        <taxon>Dikarya</taxon>
        <taxon>Ascomycota</taxon>
        <taxon>Pezizomycotina</taxon>
        <taxon>Lecanoromycetes</taxon>
        <taxon>OSLEUM clade</taxon>
        <taxon>Ostropomycetidae</taxon>
        <taxon>Ostropales</taxon>
        <taxon>Graphidaceae</taxon>
        <taxon>Gomphilloideae</taxon>
        <taxon>Gomphillus</taxon>
    </lineage>
</organism>
<dbReference type="InterPro" id="IPR053216">
    <property type="entry name" value="Appressorial_penetr-assoc"/>
</dbReference>
<evidence type="ECO:0008006" key="5">
    <source>
        <dbReference type="Google" id="ProtNLM"/>
    </source>
</evidence>
<keyword evidence="4" id="KW-1185">Reference proteome</keyword>
<evidence type="ECO:0000313" key="4">
    <source>
        <dbReference type="Proteomes" id="UP000664169"/>
    </source>
</evidence>
<dbReference type="Proteomes" id="UP000664169">
    <property type="component" value="Unassembled WGS sequence"/>
</dbReference>
<comment type="caution">
    <text evidence="3">The sequence shown here is derived from an EMBL/GenBank/DDBJ whole genome shotgun (WGS) entry which is preliminary data.</text>
</comment>
<feature type="compositionally biased region" description="Gly residues" evidence="1">
    <location>
        <begin position="282"/>
        <end position="295"/>
    </location>
</feature>
<feature type="compositionally biased region" description="Low complexity" evidence="1">
    <location>
        <begin position="45"/>
        <end position="59"/>
    </location>
</feature>
<feature type="region of interest" description="Disordered" evidence="1">
    <location>
        <begin position="26"/>
        <end position="69"/>
    </location>
</feature>
<dbReference type="EMBL" id="CAJPDQ010000027">
    <property type="protein sequence ID" value="CAF9927343.1"/>
    <property type="molecule type" value="Genomic_DNA"/>
</dbReference>
<dbReference type="PANTHER" id="PTHR34587">
    <property type="entry name" value="VWFA DOMAIN-CONTAINING PROTEIN"/>
    <property type="match status" value="1"/>
</dbReference>
<dbReference type="PANTHER" id="PTHR34587:SF2">
    <property type="entry name" value="G-PROTEIN COUPLED RECEPTORS FAMILY 1 PROFILE DOMAIN-CONTAINING PROTEIN"/>
    <property type="match status" value="1"/>
</dbReference>
<reference evidence="3" key="1">
    <citation type="submission" date="2021-03" db="EMBL/GenBank/DDBJ databases">
        <authorList>
            <person name="Tagirdzhanova G."/>
        </authorList>
    </citation>
    <scope>NUCLEOTIDE SEQUENCE</scope>
</reference>